<accession>A0ABU2JAS7</accession>
<dbReference type="EMBL" id="JAVREH010000013">
    <property type="protein sequence ID" value="MDT0262085.1"/>
    <property type="molecule type" value="Genomic_DNA"/>
</dbReference>
<evidence type="ECO:0000313" key="3">
    <source>
        <dbReference type="Proteomes" id="UP001183176"/>
    </source>
</evidence>
<gene>
    <name evidence="2" type="ORF">RM423_11840</name>
</gene>
<evidence type="ECO:0000256" key="1">
    <source>
        <dbReference type="ARBA" id="ARBA00022679"/>
    </source>
</evidence>
<keyword evidence="1 2" id="KW-0808">Transferase</keyword>
<dbReference type="Pfam" id="PF13692">
    <property type="entry name" value="Glyco_trans_1_4"/>
    <property type="match status" value="1"/>
</dbReference>
<dbReference type="GO" id="GO:0016757">
    <property type="term" value="F:glycosyltransferase activity"/>
    <property type="evidence" value="ECO:0007669"/>
    <property type="project" value="UniProtKB-KW"/>
</dbReference>
<dbReference type="Proteomes" id="UP001183176">
    <property type="component" value="Unassembled WGS sequence"/>
</dbReference>
<dbReference type="PANTHER" id="PTHR46401">
    <property type="entry name" value="GLYCOSYLTRANSFERASE WBBK-RELATED"/>
    <property type="match status" value="1"/>
</dbReference>
<reference evidence="3" key="1">
    <citation type="submission" date="2023-07" db="EMBL/GenBank/DDBJ databases">
        <title>30 novel species of actinomycetes from the DSMZ collection.</title>
        <authorList>
            <person name="Nouioui I."/>
        </authorList>
    </citation>
    <scope>NUCLEOTIDE SEQUENCE [LARGE SCALE GENOMIC DNA]</scope>
    <source>
        <strain evidence="3">DSM 44399</strain>
    </source>
</reference>
<dbReference type="EC" id="2.4.-.-" evidence="2"/>
<name>A0ABU2JAS7_9ACTN</name>
<dbReference type="Gene3D" id="3.40.50.2000">
    <property type="entry name" value="Glycogen Phosphorylase B"/>
    <property type="match status" value="1"/>
</dbReference>
<protein>
    <submittedName>
        <fullName evidence="2">Glycosyltransferase</fullName>
        <ecNumber evidence="2">2.4.-.-</ecNumber>
    </submittedName>
</protein>
<organism evidence="2 3">
    <name type="scientific">Jatrophihabitans lederbergiae</name>
    <dbReference type="NCBI Taxonomy" id="3075547"/>
    <lineage>
        <taxon>Bacteria</taxon>
        <taxon>Bacillati</taxon>
        <taxon>Actinomycetota</taxon>
        <taxon>Actinomycetes</taxon>
        <taxon>Jatrophihabitantales</taxon>
        <taxon>Jatrophihabitantaceae</taxon>
        <taxon>Jatrophihabitans</taxon>
    </lineage>
</organism>
<dbReference type="PANTHER" id="PTHR46401:SF2">
    <property type="entry name" value="GLYCOSYLTRANSFERASE WBBK-RELATED"/>
    <property type="match status" value="1"/>
</dbReference>
<dbReference type="RefSeq" id="WP_311423236.1">
    <property type="nucleotide sequence ID" value="NZ_JAVREH010000013.1"/>
</dbReference>
<keyword evidence="2" id="KW-0328">Glycosyltransferase</keyword>
<proteinExistence type="predicted"/>
<sequence>MAGRDPSRIPQVGAMACPSFSGALDHSEQLGVMSGVPQRPVRVFLDARFAVRGLGIASATCRLTEAIRASEQVALRSNFSSGGWNRRGQLETLRMSGFLELTPAADPRTWGRDVVHYYGNTAPQLMGRRTLVTVHDLMSLRGTTAKSRLYQALLMPGLRRGRRGRVVAVSSQTADELLQVLPELRPRLQVITHGRREGLFSAQPREHILLFGGQSDPRKRVSLALSAYSTYAATQGASALPLVIAGRAGITPSLVAAHVTSGRVRIDENPGEDALSAVMARAACLLYPSSEEGFGLPIVEAGEMGTPVVFDSSARLPSEPIGGHGFPVDGTNRQDWARAIAAAAMQGPVPNALDHLPTWDQVAGAYVEVYRLLAAAP</sequence>
<comment type="caution">
    <text evidence="2">The sequence shown here is derived from an EMBL/GenBank/DDBJ whole genome shotgun (WGS) entry which is preliminary data.</text>
</comment>
<evidence type="ECO:0000313" key="2">
    <source>
        <dbReference type="EMBL" id="MDT0262085.1"/>
    </source>
</evidence>
<dbReference type="SUPFAM" id="SSF53756">
    <property type="entry name" value="UDP-Glycosyltransferase/glycogen phosphorylase"/>
    <property type="match status" value="1"/>
</dbReference>
<keyword evidence="3" id="KW-1185">Reference proteome</keyword>